<dbReference type="Pfam" id="PF00535">
    <property type="entry name" value="Glycos_transf_2"/>
    <property type="match status" value="1"/>
</dbReference>
<proteinExistence type="predicted"/>
<dbReference type="PANTHER" id="PTHR43685:SF11">
    <property type="entry name" value="GLYCOSYLTRANSFERASE TAGX-RELATED"/>
    <property type="match status" value="1"/>
</dbReference>
<sequence>MFGTLRTLRRFPRPGSSPARYTAYTRDPHGPMVTVGITSYNDAEKISRCLESIAAQTLGAEHIEVLVVDDGSTDKTAGIARRHEHSASWACFSVQRHRASGSPSKGRNIIMDQALGEFVFFVDADDYLGPEALRAMTQAAKKKRADIVVGRYVGVNRSAPNVLEPRDAKPGKEYHSGWLNSLHVQKLLRTDFIRGLDYRFNESLIYASDHPFMISAFLHAHSVAMVEDVDCYFLTMDAPETEPGSGSGSGSAGAAAKGRVNVSRAEIPAKRQLQFLHDCFGILALGRGQGGRISTRAGKMRADYWNRLLKLHLPMLVLRKNDDDAAIVELAQQARGVAELYGAETSRARLAEEAQRMLGALREAEGPGDGAAVAAAAQQVRADVRGSS</sequence>
<dbReference type="CDD" id="cd00761">
    <property type="entry name" value="Glyco_tranf_GTA_type"/>
    <property type="match status" value="1"/>
</dbReference>
<dbReference type="InterPro" id="IPR050834">
    <property type="entry name" value="Glycosyltransf_2"/>
</dbReference>
<evidence type="ECO:0000313" key="3">
    <source>
        <dbReference type="Proteomes" id="UP000636579"/>
    </source>
</evidence>
<name>A0ABR9J9W7_9MICC</name>
<dbReference type="EMBL" id="JADBEE010000002">
    <property type="protein sequence ID" value="MBE1515778.1"/>
    <property type="molecule type" value="Genomic_DNA"/>
</dbReference>
<keyword evidence="3" id="KW-1185">Reference proteome</keyword>
<comment type="caution">
    <text evidence="2">The sequence shown here is derived from an EMBL/GenBank/DDBJ whole genome shotgun (WGS) entry which is preliminary data.</text>
</comment>
<dbReference type="PANTHER" id="PTHR43685">
    <property type="entry name" value="GLYCOSYLTRANSFERASE"/>
    <property type="match status" value="1"/>
</dbReference>
<evidence type="ECO:0000259" key="1">
    <source>
        <dbReference type="Pfam" id="PF00535"/>
    </source>
</evidence>
<evidence type="ECO:0000313" key="2">
    <source>
        <dbReference type="EMBL" id="MBE1515778.1"/>
    </source>
</evidence>
<protein>
    <submittedName>
        <fullName evidence="2">Glycosyltransferase involved in cell wall biosynthesis</fullName>
    </submittedName>
</protein>
<dbReference type="SUPFAM" id="SSF53448">
    <property type="entry name" value="Nucleotide-diphospho-sugar transferases"/>
    <property type="match status" value="1"/>
</dbReference>
<dbReference type="Gene3D" id="3.90.550.10">
    <property type="entry name" value="Spore Coat Polysaccharide Biosynthesis Protein SpsA, Chain A"/>
    <property type="match status" value="1"/>
</dbReference>
<dbReference type="RefSeq" id="WP_192592571.1">
    <property type="nucleotide sequence ID" value="NZ_JADBEE010000002.1"/>
</dbReference>
<dbReference type="Proteomes" id="UP000636579">
    <property type="component" value="Unassembled WGS sequence"/>
</dbReference>
<accession>A0ABR9J9W7</accession>
<organism evidence="2 3">
    <name type="scientific">Nesterenkonia halotolerans</name>
    <dbReference type="NCBI Taxonomy" id="225325"/>
    <lineage>
        <taxon>Bacteria</taxon>
        <taxon>Bacillati</taxon>
        <taxon>Actinomycetota</taxon>
        <taxon>Actinomycetes</taxon>
        <taxon>Micrococcales</taxon>
        <taxon>Micrococcaceae</taxon>
        <taxon>Nesterenkonia</taxon>
    </lineage>
</organism>
<gene>
    <name evidence="2" type="ORF">H4W26_002570</name>
</gene>
<dbReference type="InterPro" id="IPR001173">
    <property type="entry name" value="Glyco_trans_2-like"/>
</dbReference>
<feature type="domain" description="Glycosyltransferase 2-like" evidence="1">
    <location>
        <begin position="34"/>
        <end position="158"/>
    </location>
</feature>
<dbReference type="InterPro" id="IPR029044">
    <property type="entry name" value="Nucleotide-diphossugar_trans"/>
</dbReference>
<reference evidence="2 3" key="1">
    <citation type="submission" date="2020-10" db="EMBL/GenBank/DDBJ databases">
        <title>Sequencing the genomes of 1000 actinobacteria strains.</title>
        <authorList>
            <person name="Klenk H.-P."/>
        </authorList>
    </citation>
    <scope>NUCLEOTIDE SEQUENCE [LARGE SCALE GENOMIC DNA]</scope>
    <source>
        <strain evidence="2 3">DSM 15474</strain>
    </source>
</reference>